<dbReference type="AlphaFoldDB" id="A0A2G5B9L6"/>
<sequence length="211" mass="23770">MNDKPVNSTYGHKVILEFYLPDVENVFIKTFKAQESGFNLREKVDSIMSVGVTSDFNGHVLFGQSSYTGNDNYKKQGSEHITLDQSSNFGHTVYPIFGVRAKEWTNKRCTFTSKFDELPKMLQSLDDSDDVDGVDEFNMIGEPAIPIKLDKTNRSAEPDATYKPDDTDEANKEQSELLINRITQSLSIITKRDISSSSKEILEGYSSSRTI</sequence>
<name>A0A2G5B9L6_COERN</name>
<feature type="region of interest" description="Disordered" evidence="1">
    <location>
        <begin position="151"/>
        <end position="175"/>
    </location>
</feature>
<keyword evidence="3" id="KW-1185">Reference proteome</keyword>
<evidence type="ECO:0000313" key="3">
    <source>
        <dbReference type="Proteomes" id="UP000242474"/>
    </source>
</evidence>
<evidence type="ECO:0000313" key="2">
    <source>
        <dbReference type="EMBL" id="PIA15713.1"/>
    </source>
</evidence>
<organism evidence="2 3">
    <name type="scientific">Coemansia reversa (strain ATCC 12441 / NRRL 1564)</name>
    <dbReference type="NCBI Taxonomy" id="763665"/>
    <lineage>
        <taxon>Eukaryota</taxon>
        <taxon>Fungi</taxon>
        <taxon>Fungi incertae sedis</taxon>
        <taxon>Zoopagomycota</taxon>
        <taxon>Kickxellomycotina</taxon>
        <taxon>Kickxellomycetes</taxon>
        <taxon>Kickxellales</taxon>
        <taxon>Kickxellaceae</taxon>
        <taxon>Coemansia</taxon>
    </lineage>
</organism>
<evidence type="ECO:0000256" key="1">
    <source>
        <dbReference type="SAM" id="MobiDB-lite"/>
    </source>
</evidence>
<proteinExistence type="predicted"/>
<reference evidence="2 3" key="1">
    <citation type="journal article" date="2015" name="Genome Biol. Evol.">
        <title>Phylogenomic analyses indicate that early fungi evolved digesting cell walls of algal ancestors of land plants.</title>
        <authorList>
            <person name="Chang Y."/>
            <person name="Wang S."/>
            <person name="Sekimoto S."/>
            <person name="Aerts A.L."/>
            <person name="Choi C."/>
            <person name="Clum A."/>
            <person name="LaButti K.M."/>
            <person name="Lindquist E.A."/>
            <person name="Yee Ngan C."/>
            <person name="Ohm R.A."/>
            <person name="Salamov A.A."/>
            <person name="Grigoriev I.V."/>
            <person name="Spatafora J.W."/>
            <person name="Berbee M.L."/>
        </authorList>
    </citation>
    <scope>NUCLEOTIDE SEQUENCE [LARGE SCALE GENOMIC DNA]</scope>
    <source>
        <strain evidence="2 3">NRRL 1564</strain>
    </source>
</reference>
<protein>
    <submittedName>
        <fullName evidence="2">Uncharacterized protein</fullName>
    </submittedName>
</protein>
<dbReference type="EMBL" id="KZ303505">
    <property type="protein sequence ID" value="PIA15713.1"/>
    <property type="molecule type" value="Genomic_DNA"/>
</dbReference>
<accession>A0A2G5B9L6</accession>
<gene>
    <name evidence="2" type="ORF">COEREDRAFT_87672</name>
</gene>
<dbReference type="Proteomes" id="UP000242474">
    <property type="component" value="Unassembled WGS sequence"/>
</dbReference>